<sequence length="187" mass="20316">MGNQRPPKGQKPRTSSRLFHTKPSECQTEKEALWSNDDPPDPASRTTPAPASRTTPVPASRTTPESPPRTTDSSLNLLTITVGGRLISTNLKSGERSVTVTFRSRTRYLSFPNPLPFVPEPATPSLGCVLPLVWCGSLEREMQAQVLSSDRGSKLQGPSQNSLRVASKRVVNTNKLNETVTSPHCGI</sequence>
<accession>A0A4Y2CDY4</accession>
<dbReference type="AlphaFoldDB" id="A0A4Y2CDY4"/>
<feature type="compositionally biased region" description="Low complexity" evidence="1">
    <location>
        <begin position="43"/>
        <end position="74"/>
    </location>
</feature>
<evidence type="ECO:0000313" key="2">
    <source>
        <dbReference type="EMBL" id="GBM02174.1"/>
    </source>
</evidence>
<dbReference type="Proteomes" id="UP000499080">
    <property type="component" value="Unassembled WGS sequence"/>
</dbReference>
<protein>
    <submittedName>
        <fullName evidence="2">Uncharacterized protein</fullName>
    </submittedName>
</protein>
<keyword evidence="3" id="KW-1185">Reference proteome</keyword>
<gene>
    <name evidence="2" type="ORF">AVEN_190595_1</name>
</gene>
<dbReference type="EMBL" id="BGPR01000177">
    <property type="protein sequence ID" value="GBM02174.1"/>
    <property type="molecule type" value="Genomic_DNA"/>
</dbReference>
<organism evidence="2 3">
    <name type="scientific">Araneus ventricosus</name>
    <name type="common">Orbweaver spider</name>
    <name type="synonym">Epeira ventricosa</name>
    <dbReference type="NCBI Taxonomy" id="182803"/>
    <lineage>
        <taxon>Eukaryota</taxon>
        <taxon>Metazoa</taxon>
        <taxon>Ecdysozoa</taxon>
        <taxon>Arthropoda</taxon>
        <taxon>Chelicerata</taxon>
        <taxon>Arachnida</taxon>
        <taxon>Araneae</taxon>
        <taxon>Araneomorphae</taxon>
        <taxon>Entelegynae</taxon>
        <taxon>Araneoidea</taxon>
        <taxon>Araneidae</taxon>
        <taxon>Araneus</taxon>
    </lineage>
</organism>
<name>A0A4Y2CDY4_ARAVE</name>
<proteinExistence type="predicted"/>
<comment type="caution">
    <text evidence="2">The sequence shown here is derived from an EMBL/GenBank/DDBJ whole genome shotgun (WGS) entry which is preliminary data.</text>
</comment>
<evidence type="ECO:0000313" key="3">
    <source>
        <dbReference type="Proteomes" id="UP000499080"/>
    </source>
</evidence>
<feature type="region of interest" description="Disordered" evidence="1">
    <location>
        <begin position="1"/>
        <end position="74"/>
    </location>
</feature>
<reference evidence="2 3" key="1">
    <citation type="journal article" date="2019" name="Sci. Rep.">
        <title>Orb-weaving spider Araneus ventricosus genome elucidates the spidroin gene catalogue.</title>
        <authorList>
            <person name="Kono N."/>
            <person name="Nakamura H."/>
            <person name="Ohtoshi R."/>
            <person name="Moran D.A.P."/>
            <person name="Shinohara A."/>
            <person name="Yoshida Y."/>
            <person name="Fujiwara M."/>
            <person name="Mori M."/>
            <person name="Tomita M."/>
            <person name="Arakawa K."/>
        </authorList>
    </citation>
    <scope>NUCLEOTIDE SEQUENCE [LARGE SCALE GENOMIC DNA]</scope>
</reference>
<evidence type="ECO:0000256" key="1">
    <source>
        <dbReference type="SAM" id="MobiDB-lite"/>
    </source>
</evidence>